<evidence type="ECO:0000313" key="3">
    <source>
        <dbReference type="Proteomes" id="UP001060895"/>
    </source>
</evidence>
<evidence type="ECO:0000313" key="2">
    <source>
        <dbReference type="EMBL" id="GBQ22073.1"/>
    </source>
</evidence>
<keyword evidence="3" id="KW-1185">Reference proteome</keyword>
<gene>
    <name evidence="2" type="ORF">AA12717_1082</name>
</gene>
<evidence type="ECO:0000256" key="1">
    <source>
        <dbReference type="SAM" id="MobiDB-lite"/>
    </source>
</evidence>
<feature type="region of interest" description="Disordered" evidence="1">
    <location>
        <begin position="1"/>
        <end position="35"/>
    </location>
</feature>
<dbReference type="InterPro" id="IPR010921">
    <property type="entry name" value="Trp_repressor/repl_initiator"/>
</dbReference>
<dbReference type="Proteomes" id="UP001060895">
    <property type="component" value="Unassembled WGS sequence"/>
</dbReference>
<comment type="caution">
    <text evidence="2">The sequence shown here is derived from an EMBL/GenBank/DDBJ whole genome shotgun (WGS) entry which is preliminary data.</text>
</comment>
<dbReference type="InterPro" id="IPR036388">
    <property type="entry name" value="WH-like_DNA-bd_sf"/>
</dbReference>
<sequence>MDSKTDEQTGRMDQGAGAPRAQEAGRTGKRFSAKRKLGAVQRLLRGESLDTVSRDLQVPAHRLSEWRDHVLARAEDVLTDRERDGRDEVCRAVTNPATVAPA</sequence>
<dbReference type="SUPFAM" id="SSF48295">
    <property type="entry name" value="TrpR-like"/>
    <property type="match status" value="1"/>
</dbReference>
<organism evidence="2 3">
    <name type="scientific">Gluconacetobacter sacchari DSM 12717</name>
    <dbReference type="NCBI Taxonomy" id="1307940"/>
    <lineage>
        <taxon>Bacteria</taxon>
        <taxon>Pseudomonadati</taxon>
        <taxon>Pseudomonadota</taxon>
        <taxon>Alphaproteobacteria</taxon>
        <taxon>Acetobacterales</taxon>
        <taxon>Acetobacteraceae</taxon>
        <taxon>Gluconacetobacter</taxon>
    </lineage>
</organism>
<accession>A0ABQ0P4R2</accession>
<protein>
    <submittedName>
        <fullName evidence="2">Transposase</fullName>
    </submittedName>
</protein>
<feature type="compositionally biased region" description="Basic and acidic residues" evidence="1">
    <location>
        <begin position="1"/>
        <end position="10"/>
    </location>
</feature>
<dbReference type="Gene3D" id="1.10.10.10">
    <property type="entry name" value="Winged helix-like DNA-binding domain superfamily/Winged helix DNA-binding domain"/>
    <property type="match status" value="1"/>
</dbReference>
<name>A0ABQ0P4R2_9PROT</name>
<proteinExistence type="predicted"/>
<dbReference type="EMBL" id="BAQP01000045">
    <property type="protein sequence ID" value="GBQ22073.1"/>
    <property type="molecule type" value="Genomic_DNA"/>
</dbReference>
<reference evidence="2" key="1">
    <citation type="submission" date="2013-04" db="EMBL/GenBank/DDBJ databases">
        <title>The genome sequencing project of 58 acetic acid bacteria.</title>
        <authorList>
            <person name="Okamoto-Kainuma A."/>
            <person name="Ishikawa M."/>
            <person name="Umino S."/>
            <person name="Koizumi Y."/>
            <person name="Shiwa Y."/>
            <person name="Yoshikawa H."/>
            <person name="Matsutani M."/>
            <person name="Matsushita K."/>
        </authorList>
    </citation>
    <scope>NUCLEOTIDE SEQUENCE</scope>
    <source>
        <strain evidence="2">DSM 12717</strain>
    </source>
</reference>